<evidence type="ECO:0000313" key="1">
    <source>
        <dbReference type="EMBL" id="KFM71220.1"/>
    </source>
</evidence>
<name>A0A087U1I1_STEMI</name>
<evidence type="ECO:0000313" key="2">
    <source>
        <dbReference type="Proteomes" id="UP000054359"/>
    </source>
</evidence>
<dbReference type="Proteomes" id="UP000054359">
    <property type="component" value="Unassembled WGS sequence"/>
</dbReference>
<keyword evidence="2" id="KW-1185">Reference proteome</keyword>
<feature type="non-terminal residue" evidence="1">
    <location>
        <position position="96"/>
    </location>
</feature>
<protein>
    <submittedName>
        <fullName evidence="1">Uncharacterized protein</fullName>
    </submittedName>
</protein>
<proteinExistence type="predicted"/>
<reference evidence="1 2" key="1">
    <citation type="submission" date="2013-11" db="EMBL/GenBank/DDBJ databases">
        <title>Genome sequencing of Stegodyphus mimosarum.</title>
        <authorList>
            <person name="Bechsgaard J."/>
        </authorList>
    </citation>
    <scope>NUCLEOTIDE SEQUENCE [LARGE SCALE GENOMIC DNA]</scope>
</reference>
<organism evidence="1 2">
    <name type="scientific">Stegodyphus mimosarum</name>
    <name type="common">African social velvet spider</name>
    <dbReference type="NCBI Taxonomy" id="407821"/>
    <lineage>
        <taxon>Eukaryota</taxon>
        <taxon>Metazoa</taxon>
        <taxon>Ecdysozoa</taxon>
        <taxon>Arthropoda</taxon>
        <taxon>Chelicerata</taxon>
        <taxon>Arachnida</taxon>
        <taxon>Araneae</taxon>
        <taxon>Araneomorphae</taxon>
        <taxon>Entelegynae</taxon>
        <taxon>Eresoidea</taxon>
        <taxon>Eresidae</taxon>
        <taxon>Stegodyphus</taxon>
    </lineage>
</organism>
<dbReference type="EMBL" id="KK117708">
    <property type="protein sequence ID" value="KFM71220.1"/>
    <property type="molecule type" value="Genomic_DNA"/>
</dbReference>
<dbReference type="AlphaFoldDB" id="A0A087U1I1"/>
<gene>
    <name evidence="1" type="ORF">X975_14060</name>
</gene>
<sequence length="96" mass="11130">MEHQVNTLPNDTSPQQAESAFISALQKCAKKNVPRDKRPNYQPFWNTNLKEQREIREQARKEAERVAGKTNKKCKQDVINSSEECAVMNRKVLETK</sequence>
<accession>A0A087U1I1</accession>